<dbReference type="Proteomes" id="UP000054485">
    <property type="component" value="Unassembled WGS sequence"/>
</dbReference>
<organism evidence="1 2">
    <name type="scientific">Suillus luteus UH-Slu-Lm8-n1</name>
    <dbReference type="NCBI Taxonomy" id="930992"/>
    <lineage>
        <taxon>Eukaryota</taxon>
        <taxon>Fungi</taxon>
        <taxon>Dikarya</taxon>
        <taxon>Basidiomycota</taxon>
        <taxon>Agaricomycotina</taxon>
        <taxon>Agaricomycetes</taxon>
        <taxon>Agaricomycetidae</taxon>
        <taxon>Boletales</taxon>
        <taxon>Suillineae</taxon>
        <taxon>Suillaceae</taxon>
        <taxon>Suillus</taxon>
    </lineage>
</organism>
<evidence type="ECO:0000313" key="2">
    <source>
        <dbReference type="Proteomes" id="UP000054485"/>
    </source>
</evidence>
<evidence type="ECO:0000313" key="1">
    <source>
        <dbReference type="EMBL" id="KIK40272.1"/>
    </source>
</evidence>
<dbReference type="HOGENOM" id="CLU_2677944_0_0_1"/>
<keyword evidence="2" id="KW-1185">Reference proteome</keyword>
<name>A0A0D0B176_9AGAM</name>
<reference evidence="1 2" key="1">
    <citation type="submission" date="2014-04" db="EMBL/GenBank/DDBJ databases">
        <authorList>
            <consortium name="DOE Joint Genome Institute"/>
            <person name="Kuo A."/>
            <person name="Ruytinx J."/>
            <person name="Rineau F."/>
            <person name="Colpaert J."/>
            <person name="Kohler A."/>
            <person name="Nagy L.G."/>
            <person name="Floudas D."/>
            <person name="Copeland A."/>
            <person name="Barry K.W."/>
            <person name="Cichocki N."/>
            <person name="Veneault-Fourrey C."/>
            <person name="LaButti K."/>
            <person name="Lindquist E.A."/>
            <person name="Lipzen A."/>
            <person name="Lundell T."/>
            <person name="Morin E."/>
            <person name="Murat C."/>
            <person name="Sun H."/>
            <person name="Tunlid A."/>
            <person name="Henrissat B."/>
            <person name="Grigoriev I.V."/>
            <person name="Hibbett D.S."/>
            <person name="Martin F."/>
            <person name="Nordberg H.P."/>
            <person name="Cantor M.N."/>
            <person name="Hua S.X."/>
        </authorList>
    </citation>
    <scope>NUCLEOTIDE SEQUENCE [LARGE SCALE GENOMIC DNA]</scope>
    <source>
        <strain evidence="1 2">UH-Slu-Lm8-n1</strain>
    </source>
</reference>
<dbReference type="EMBL" id="KN835309">
    <property type="protein sequence ID" value="KIK40272.1"/>
    <property type="molecule type" value="Genomic_DNA"/>
</dbReference>
<protein>
    <submittedName>
        <fullName evidence="1">Uncharacterized protein</fullName>
    </submittedName>
</protein>
<feature type="non-terminal residue" evidence="1">
    <location>
        <position position="1"/>
    </location>
</feature>
<dbReference type="OrthoDB" id="2615105at2759"/>
<dbReference type="AlphaFoldDB" id="A0A0D0B176"/>
<accession>A0A0D0B176</accession>
<dbReference type="InParanoid" id="A0A0D0B176"/>
<gene>
    <name evidence="1" type="ORF">CY34DRAFT_87666</name>
</gene>
<sequence length="75" mass="8265">SDGWVMGPDRRLLFWVPPASRNPFHNPLTAFVLPRGGPELDLSRMARGTLAAVLQGLGLQPFPFFAVNECDLRSS</sequence>
<proteinExistence type="predicted"/>
<reference evidence="2" key="2">
    <citation type="submission" date="2015-01" db="EMBL/GenBank/DDBJ databases">
        <title>Evolutionary Origins and Diversification of the Mycorrhizal Mutualists.</title>
        <authorList>
            <consortium name="DOE Joint Genome Institute"/>
            <consortium name="Mycorrhizal Genomics Consortium"/>
            <person name="Kohler A."/>
            <person name="Kuo A."/>
            <person name="Nagy L.G."/>
            <person name="Floudas D."/>
            <person name="Copeland A."/>
            <person name="Barry K.W."/>
            <person name="Cichocki N."/>
            <person name="Veneault-Fourrey C."/>
            <person name="LaButti K."/>
            <person name="Lindquist E.A."/>
            <person name="Lipzen A."/>
            <person name="Lundell T."/>
            <person name="Morin E."/>
            <person name="Murat C."/>
            <person name="Riley R."/>
            <person name="Ohm R."/>
            <person name="Sun H."/>
            <person name="Tunlid A."/>
            <person name="Henrissat B."/>
            <person name="Grigoriev I.V."/>
            <person name="Hibbett D.S."/>
            <person name="Martin F."/>
        </authorList>
    </citation>
    <scope>NUCLEOTIDE SEQUENCE [LARGE SCALE GENOMIC DNA]</scope>
    <source>
        <strain evidence="2">UH-Slu-Lm8-n1</strain>
    </source>
</reference>